<evidence type="ECO:0000313" key="1">
    <source>
        <dbReference type="EMBL" id="KAF2239935.1"/>
    </source>
</evidence>
<sequence length="295" mass="33063">MSRGIPKPDILDLIIPSSTNTIILFGNSITEWSFEQSNNGFGYQLEQYYMGKAQVCNRGVAGYTSSWLKEYFKDLMHEIREKTARPPLFFTIMIGANDACTPGMAQHVPLPEFERNIKGYVDEILTNPATEGTRVVLITCPPIGRPAPSQDALRIRGFRPDAIVDEAMVQAFKENMAFQTYLRKKQYAEKIMGIAKEYENATDRVAGLNCWKDFVDKALGKELSKVGTMTKDGEYEENYLPGSGLPAAVEFEQGTFTDGLHLGPQGYGLLSERLFELLFSKWPELRSQNLEGGDS</sequence>
<protein>
    <submittedName>
        <fullName evidence="1">SGNH hydrolase</fullName>
    </submittedName>
</protein>
<dbReference type="PANTHER" id="PTHR14209">
    <property type="entry name" value="ISOAMYL ACETATE-HYDROLYZING ESTERASE 1"/>
    <property type="match status" value="1"/>
</dbReference>
<accession>A0A6A6HPA8</accession>
<gene>
    <name evidence="1" type="ORF">EV356DRAFT_527786</name>
</gene>
<dbReference type="InterPro" id="IPR045136">
    <property type="entry name" value="Iah1-like"/>
</dbReference>
<dbReference type="PANTHER" id="PTHR14209:SF19">
    <property type="entry name" value="ISOAMYL ACETATE-HYDROLYZING ESTERASE 1 HOMOLOG"/>
    <property type="match status" value="1"/>
</dbReference>
<dbReference type="InterPro" id="IPR036514">
    <property type="entry name" value="SGNH_hydro_sf"/>
</dbReference>
<dbReference type="Pfam" id="PF00657">
    <property type="entry name" value="Lipase_GDSL"/>
    <property type="match status" value="1"/>
</dbReference>
<organism evidence="1 2">
    <name type="scientific">Viridothelium virens</name>
    <name type="common">Speckled blister lichen</name>
    <name type="synonym">Trypethelium virens</name>
    <dbReference type="NCBI Taxonomy" id="1048519"/>
    <lineage>
        <taxon>Eukaryota</taxon>
        <taxon>Fungi</taxon>
        <taxon>Dikarya</taxon>
        <taxon>Ascomycota</taxon>
        <taxon>Pezizomycotina</taxon>
        <taxon>Dothideomycetes</taxon>
        <taxon>Dothideomycetes incertae sedis</taxon>
        <taxon>Trypetheliales</taxon>
        <taxon>Trypetheliaceae</taxon>
        <taxon>Viridothelium</taxon>
    </lineage>
</organism>
<dbReference type="AlphaFoldDB" id="A0A6A6HPA8"/>
<dbReference type="OrthoDB" id="671439at2759"/>
<dbReference type="SUPFAM" id="SSF52266">
    <property type="entry name" value="SGNH hydrolase"/>
    <property type="match status" value="1"/>
</dbReference>
<reference evidence="1" key="1">
    <citation type="journal article" date="2020" name="Stud. Mycol.">
        <title>101 Dothideomycetes genomes: a test case for predicting lifestyles and emergence of pathogens.</title>
        <authorList>
            <person name="Haridas S."/>
            <person name="Albert R."/>
            <person name="Binder M."/>
            <person name="Bloem J."/>
            <person name="Labutti K."/>
            <person name="Salamov A."/>
            <person name="Andreopoulos B."/>
            <person name="Baker S."/>
            <person name="Barry K."/>
            <person name="Bills G."/>
            <person name="Bluhm B."/>
            <person name="Cannon C."/>
            <person name="Castanera R."/>
            <person name="Culley D."/>
            <person name="Daum C."/>
            <person name="Ezra D."/>
            <person name="Gonzalez J."/>
            <person name="Henrissat B."/>
            <person name="Kuo A."/>
            <person name="Liang C."/>
            <person name="Lipzen A."/>
            <person name="Lutzoni F."/>
            <person name="Magnuson J."/>
            <person name="Mondo S."/>
            <person name="Nolan M."/>
            <person name="Ohm R."/>
            <person name="Pangilinan J."/>
            <person name="Park H.-J."/>
            <person name="Ramirez L."/>
            <person name="Alfaro M."/>
            <person name="Sun H."/>
            <person name="Tritt A."/>
            <person name="Yoshinaga Y."/>
            <person name="Zwiers L.-H."/>
            <person name="Turgeon B."/>
            <person name="Goodwin S."/>
            <person name="Spatafora J."/>
            <person name="Crous P."/>
            <person name="Grigoriev I."/>
        </authorList>
    </citation>
    <scope>NUCLEOTIDE SEQUENCE</scope>
    <source>
        <strain evidence="1">Tuck. ex Michener</strain>
    </source>
</reference>
<proteinExistence type="predicted"/>
<dbReference type="InterPro" id="IPR001087">
    <property type="entry name" value="GDSL"/>
</dbReference>
<dbReference type="Proteomes" id="UP000800092">
    <property type="component" value="Unassembled WGS sequence"/>
</dbReference>
<evidence type="ECO:0000313" key="2">
    <source>
        <dbReference type="Proteomes" id="UP000800092"/>
    </source>
</evidence>
<keyword evidence="2" id="KW-1185">Reference proteome</keyword>
<name>A0A6A6HPA8_VIRVR</name>
<dbReference type="GO" id="GO:0016788">
    <property type="term" value="F:hydrolase activity, acting on ester bonds"/>
    <property type="evidence" value="ECO:0007669"/>
    <property type="project" value="InterPro"/>
</dbReference>
<dbReference type="Gene3D" id="3.40.50.1110">
    <property type="entry name" value="SGNH hydrolase"/>
    <property type="match status" value="1"/>
</dbReference>
<keyword evidence="1" id="KW-0378">Hydrolase</keyword>
<dbReference type="EMBL" id="ML991771">
    <property type="protein sequence ID" value="KAF2239935.1"/>
    <property type="molecule type" value="Genomic_DNA"/>
</dbReference>